<dbReference type="Gene3D" id="3.20.20.450">
    <property type="entry name" value="EAL domain"/>
    <property type="match status" value="1"/>
</dbReference>
<dbReference type="Pfam" id="PF00563">
    <property type="entry name" value="EAL"/>
    <property type="match status" value="1"/>
</dbReference>
<dbReference type="SUPFAM" id="SSF141868">
    <property type="entry name" value="EAL domain-like"/>
    <property type="match status" value="1"/>
</dbReference>
<organism evidence="5 6">
    <name type="scientific">Clostridium intestinale DSM 6191</name>
    <dbReference type="NCBI Taxonomy" id="1121320"/>
    <lineage>
        <taxon>Bacteria</taxon>
        <taxon>Bacillati</taxon>
        <taxon>Bacillota</taxon>
        <taxon>Clostridia</taxon>
        <taxon>Eubacteriales</taxon>
        <taxon>Clostridiaceae</taxon>
        <taxon>Clostridium</taxon>
    </lineage>
</organism>
<dbReference type="InterPro" id="IPR050706">
    <property type="entry name" value="Cyclic-di-GMP_PDE-like"/>
</dbReference>
<dbReference type="PANTHER" id="PTHR33121">
    <property type="entry name" value="CYCLIC DI-GMP PHOSPHODIESTERASE PDEF"/>
    <property type="match status" value="1"/>
</dbReference>
<keyword evidence="2" id="KW-0472">Membrane</keyword>
<evidence type="ECO:0000313" key="5">
    <source>
        <dbReference type="EMBL" id="SHH61252.1"/>
    </source>
</evidence>
<dbReference type="InterPro" id="IPR043128">
    <property type="entry name" value="Rev_trsase/Diguanyl_cyclase"/>
</dbReference>
<evidence type="ECO:0000259" key="4">
    <source>
        <dbReference type="PROSITE" id="PS50887"/>
    </source>
</evidence>
<dbReference type="Gene3D" id="3.30.70.270">
    <property type="match status" value="1"/>
</dbReference>
<evidence type="ECO:0000256" key="2">
    <source>
        <dbReference type="SAM" id="Phobius"/>
    </source>
</evidence>
<dbReference type="GO" id="GO:0071111">
    <property type="term" value="F:cyclic-guanylate-specific phosphodiesterase activity"/>
    <property type="evidence" value="ECO:0007669"/>
    <property type="project" value="InterPro"/>
</dbReference>
<dbReference type="RefSeq" id="WP_073016362.1">
    <property type="nucleotide sequence ID" value="NZ_FQXU01000003.1"/>
</dbReference>
<evidence type="ECO:0000256" key="1">
    <source>
        <dbReference type="SAM" id="Coils"/>
    </source>
</evidence>
<gene>
    <name evidence="5" type="ORF">SAMN02745941_00492</name>
</gene>
<feature type="domain" description="EAL" evidence="3">
    <location>
        <begin position="414"/>
        <end position="669"/>
    </location>
</feature>
<name>A0A1M5UDX3_9CLOT</name>
<protein>
    <submittedName>
        <fullName evidence="5">Diguanylate cyclase (GGDEF) domain-containing protein</fullName>
    </submittedName>
</protein>
<dbReference type="PROSITE" id="PS50887">
    <property type="entry name" value="GGDEF"/>
    <property type="match status" value="1"/>
</dbReference>
<dbReference type="InterPro" id="IPR029787">
    <property type="entry name" value="Nucleotide_cyclase"/>
</dbReference>
<feature type="transmembrane region" description="Helical" evidence="2">
    <location>
        <begin position="64"/>
        <end position="84"/>
    </location>
</feature>
<dbReference type="AlphaFoldDB" id="A0A1M5UDX3"/>
<feature type="coiled-coil region" evidence="1">
    <location>
        <begin position="207"/>
        <end position="234"/>
    </location>
</feature>
<dbReference type="InterPro" id="IPR000160">
    <property type="entry name" value="GGDEF_dom"/>
</dbReference>
<dbReference type="SMART" id="SM00267">
    <property type="entry name" value="GGDEF"/>
    <property type="match status" value="1"/>
</dbReference>
<dbReference type="CDD" id="cd01949">
    <property type="entry name" value="GGDEF"/>
    <property type="match status" value="1"/>
</dbReference>
<evidence type="ECO:0000313" key="6">
    <source>
        <dbReference type="Proteomes" id="UP000184241"/>
    </source>
</evidence>
<evidence type="ECO:0000259" key="3">
    <source>
        <dbReference type="PROSITE" id="PS50883"/>
    </source>
</evidence>
<feature type="transmembrane region" description="Helical" evidence="2">
    <location>
        <begin position="138"/>
        <end position="154"/>
    </location>
</feature>
<keyword evidence="1" id="KW-0175">Coiled coil</keyword>
<feature type="transmembrane region" description="Helical" evidence="2">
    <location>
        <begin position="34"/>
        <end position="52"/>
    </location>
</feature>
<dbReference type="CDD" id="cd01948">
    <property type="entry name" value="EAL"/>
    <property type="match status" value="1"/>
</dbReference>
<dbReference type="SUPFAM" id="SSF55073">
    <property type="entry name" value="Nucleotide cyclase"/>
    <property type="match status" value="1"/>
</dbReference>
<accession>A0A1M5UDX3</accession>
<feature type="transmembrane region" description="Helical" evidence="2">
    <location>
        <begin position="166"/>
        <end position="188"/>
    </location>
</feature>
<dbReference type="Proteomes" id="UP000184241">
    <property type="component" value="Unassembled WGS sequence"/>
</dbReference>
<dbReference type="PANTHER" id="PTHR33121:SF71">
    <property type="entry name" value="OXYGEN SENSOR PROTEIN DOSP"/>
    <property type="match status" value="1"/>
</dbReference>
<dbReference type="InterPro" id="IPR035919">
    <property type="entry name" value="EAL_sf"/>
</dbReference>
<keyword evidence="2" id="KW-0812">Transmembrane</keyword>
<keyword evidence="2" id="KW-1133">Transmembrane helix</keyword>
<feature type="domain" description="GGDEF" evidence="4">
    <location>
        <begin position="272"/>
        <end position="405"/>
    </location>
</feature>
<dbReference type="PROSITE" id="PS50883">
    <property type="entry name" value="EAL"/>
    <property type="match status" value="1"/>
</dbReference>
<proteinExistence type="predicted"/>
<dbReference type="SMART" id="SM00052">
    <property type="entry name" value="EAL"/>
    <property type="match status" value="1"/>
</dbReference>
<dbReference type="InterPro" id="IPR001633">
    <property type="entry name" value="EAL_dom"/>
</dbReference>
<dbReference type="NCBIfam" id="TIGR00254">
    <property type="entry name" value="GGDEF"/>
    <property type="match status" value="1"/>
</dbReference>
<dbReference type="Pfam" id="PF00990">
    <property type="entry name" value="GGDEF"/>
    <property type="match status" value="1"/>
</dbReference>
<sequence length="669" mass="77733">MKNANIPKTIPDIIDVINKSDDVETIITMENYMACYYAGPILFASTIINYYINYILMSYNLNKVIMESIFLLFLSFCFVITPYLKFKTKFITHWVSILFSIVLVYVTLRFYSVVGSFILMIAFLEIIIASARITKVMLNYITITTFLVGGYIFFLSSKNAHELTPIYYVLLVILFILMFLIVPAMYMVSKSHYQRITRLYLTEVHQREELEKMYNETRSQYNLLTQKNNQLKINEERLYRLAHFDELTYLPNRKSILDKLNYLIKVSKGMNLSFYIVFIDIDSFKKINDSMGHHIGDLFISDAAKRLKASIHKSDFIGRIGGDEFALIIQRRLSDKEVFKYIDKIRKHFLQPFIIEGNEITSSASFGIASFPYDGVGQVELMKNADTAMYKAKELGKNNVQFFEKSMKEELLEKLNLENELKSALYNNEFFLVFQPIYNLRTGTIRGFETLLRWNSKVLGMVAPDKFIPVAEELGIIIPLGEWIIRTACKTFKKLQDKYKLEETVLAINLSVKQLESPNIVESIKYILKETNFDPNLLEIEITESTFMNSIHKTKSTLEKLQDMRISISLDDFGTGYSSLSYLRQLPIDILKIDRTFINDILKSDRNVEIIGSIIDLSHNLDIAVIAEGIEEEIQLRHLRKLKCDYVQGYLMSKPLNLEDLEQFICQEI</sequence>
<dbReference type="EMBL" id="FQXU01000003">
    <property type="protein sequence ID" value="SHH61252.1"/>
    <property type="molecule type" value="Genomic_DNA"/>
</dbReference>
<reference evidence="5 6" key="1">
    <citation type="submission" date="2016-11" db="EMBL/GenBank/DDBJ databases">
        <authorList>
            <person name="Jaros S."/>
            <person name="Januszkiewicz K."/>
            <person name="Wedrychowicz H."/>
        </authorList>
    </citation>
    <scope>NUCLEOTIDE SEQUENCE [LARGE SCALE GENOMIC DNA]</scope>
    <source>
        <strain evidence="5 6">DSM 6191</strain>
    </source>
</reference>